<evidence type="ECO:0000259" key="1">
    <source>
        <dbReference type="PROSITE" id="PS50404"/>
    </source>
</evidence>
<dbReference type="Proteomes" id="UP000518752">
    <property type="component" value="Unassembled WGS sequence"/>
</dbReference>
<dbReference type="Gene3D" id="1.20.1050.10">
    <property type="match status" value="1"/>
</dbReference>
<comment type="caution">
    <text evidence="2">The sequence shown here is derived from an EMBL/GenBank/DDBJ whole genome shotgun (WGS) entry which is preliminary data.</text>
</comment>
<gene>
    <name evidence="2" type="ORF">D9757_009881</name>
</gene>
<dbReference type="InterPro" id="IPR054416">
    <property type="entry name" value="GST_UstS-like_C"/>
</dbReference>
<dbReference type="Pfam" id="PF13409">
    <property type="entry name" value="GST_N_2"/>
    <property type="match status" value="1"/>
</dbReference>
<organism evidence="2 3">
    <name type="scientific">Collybiopsis confluens</name>
    <dbReference type="NCBI Taxonomy" id="2823264"/>
    <lineage>
        <taxon>Eukaryota</taxon>
        <taxon>Fungi</taxon>
        <taxon>Dikarya</taxon>
        <taxon>Basidiomycota</taxon>
        <taxon>Agaricomycotina</taxon>
        <taxon>Agaricomycetes</taxon>
        <taxon>Agaricomycetidae</taxon>
        <taxon>Agaricales</taxon>
        <taxon>Marasmiineae</taxon>
        <taxon>Omphalotaceae</taxon>
        <taxon>Collybiopsis</taxon>
    </lineage>
</organism>
<name>A0A8H5GTY5_9AGAR</name>
<evidence type="ECO:0000313" key="3">
    <source>
        <dbReference type="Proteomes" id="UP000518752"/>
    </source>
</evidence>
<protein>
    <recommendedName>
        <fullName evidence="1">GST N-terminal domain-containing protein</fullName>
    </recommendedName>
</protein>
<dbReference type="SUPFAM" id="SSF47616">
    <property type="entry name" value="GST C-terminal domain-like"/>
    <property type="match status" value="1"/>
</dbReference>
<dbReference type="InterPro" id="IPR036249">
    <property type="entry name" value="Thioredoxin-like_sf"/>
</dbReference>
<dbReference type="Pfam" id="PF22041">
    <property type="entry name" value="GST_C_7"/>
    <property type="match status" value="1"/>
</dbReference>
<dbReference type="Gene3D" id="3.40.30.10">
    <property type="entry name" value="Glutaredoxin"/>
    <property type="match status" value="1"/>
</dbReference>
<dbReference type="AlphaFoldDB" id="A0A8H5GTY5"/>
<keyword evidence="3" id="KW-1185">Reference proteome</keyword>
<proteinExistence type="predicted"/>
<dbReference type="PROSITE" id="PS50404">
    <property type="entry name" value="GST_NTER"/>
    <property type="match status" value="1"/>
</dbReference>
<feature type="domain" description="GST N-terminal" evidence="1">
    <location>
        <begin position="8"/>
        <end position="99"/>
    </location>
</feature>
<sequence length="246" mass="28119">MITLYDFASQKYPGAGWNSHVWKTRYTLNYKGLEYKTKFIEYPDIEATIKKIGAKPTGTQPNGQPWYTLPAIVDDSTGVAIAESVDVAEYLDKTYPNTPRAIPEGSHALQAIFREVFYNKLAAYFPFLVPCMEKVMNASSAKHFRAEYEAIFGAKLEDVFPQGDARVEAWKKWTDVISSFDAYMKPEDEWFMGKTPSLADFIFASFVFSAKNFFGEDSKEWKEITTMNNGRWGRMAKSLEKYSQAK</sequence>
<dbReference type="OrthoDB" id="4951845at2759"/>
<reference evidence="2 3" key="1">
    <citation type="journal article" date="2020" name="ISME J.">
        <title>Uncovering the hidden diversity of litter-decomposition mechanisms in mushroom-forming fungi.</title>
        <authorList>
            <person name="Floudas D."/>
            <person name="Bentzer J."/>
            <person name="Ahren D."/>
            <person name="Johansson T."/>
            <person name="Persson P."/>
            <person name="Tunlid A."/>
        </authorList>
    </citation>
    <scope>NUCLEOTIDE SEQUENCE [LARGE SCALE GENOMIC DNA]</scope>
    <source>
        <strain evidence="2 3">CBS 406.79</strain>
    </source>
</reference>
<dbReference type="SUPFAM" id="SSF52833">
    <property type="entry name" value="Thioredoxin-like"/>
    <property type="match status" value="1"/>
</dbReference>
<accession>A0A8H5GTY5</accession>
<dbReference type="InterPro" id="IPR004045">
    <property type="entry name" value="Glutathione_S-Trfase_N"/>
</dbReference>
<dbReference type="EMBL" id="JAACJN010000119">
    <property type="protein sequence ID" value="KAF5370949.1"/>
    <property type="molecule type" value="Genomic_DNA"/>
</dbReference>
<evidence type="ECO:0000313" key="2">
    <source>
        <dbReference type="EMBL" id="KAF5370949.1"/>
    </source>
</evidence>
<dbReference type="InterPro" id="IPR036282">
    <property type="entry name" value="Glutathione-S-Trfase_C_sf"/>
</dbReference>